<keyword evidence="3" id="KW-1185">Reference proteome</keyword>
<comment type="caution">
    <text evidence="2">The sequence shown here is derived from an EMBL/GenBank/DDBJ whole genome shotgun (WGS) entry which is preliminary data.</text>
</comment>
<evidence type="ECO:0000256" key="1">
    <source>
        <dbReference type="SAM" id="MobiDB-lite"/>
    </source>
</evidence>
<reference evidence="2" key="1">
    <citation type="journal article" date="2020" name="Fungal Divers.">
        <title>Resolving the Mortierellaceae phylogeny through synthesis of multi-gene phylogenetics and phylogenomics.</title>
        <authorList>
            <person name="Vandepol N."/>
            <person name="Liber J."/>
            <person name="Desiro A."/>
            <person name="Na H."/>
            <person name="Kennedy M."/>
            <person name="Barry K."/>
            <person name="Grigoriev I.V."/>
            <person name="Miller A.N."/>
            <person name="O'Donnell K."/>
            <person name="Stajich J.E."/>
            <person name="Bonito G."/>
        </authorList>
    </citation>
    <scope>NUCLEOTIDE SEQUENCE</scope>
    <source>
        <strain evidence="2">KOD1015</strain>
    </source>
</reference>
<protein>
    <submittedName>
        <fullName evidence="2">Uncharacterized protein</fullName>
    </submittedName>
</protein>
<dbReference type="EMBL" id="JAABOA010001615">
    <property type="protein sequence ID" value="KAF9581199.1"/>
    <property type="molecule type" value="Genomic_DNA"/>
</dbReference>
<gene>
    <name evidence="2" type="ORF">BGW38_001873</name>
</gene>
<accession>A0A9P6KD92</accession>
<proteinExistence type="predicted"/>
<dbReference type="Proteomes" id="UP000780801">
    <property type="component" value="Unassembled WGS sequence"/>
</dbReference>
<evidence type="ECO:0000313" key="2">
    <source>
        <dbReference type="EMBL" id="KAF9581199.1"/>
    </source>
</evidence>
<feature type="non-terminal residue" evidence="2">
    <location>
        <position position="1"/>
    </location>
</feature>
<name>A0A9P6KD92_9FUNG</name>
<sequence>IMMGTPWLEPPEDASGSLQQARNSDCHAGQASSSGHKRQTEVDGSTNKETGNKRTKATIAGDNFSDVS</sequence>
<dbReference type="AlphaFoldDB" id="A0A9P6KD92"/>
<feature type="region of interest" description="Disordered" evidence="1">
    <location>
        <begin position="1"/>
        <end position="68"/>
    </location>
</feature>
<evidence type="ECO:0000313" key="3">
    <source>
        <dbReference type="Proteomes" id="UP000780801"/>
    </source>
</evidence>
<organism evidence="2 3">
    <name type="scientific">Lunasporangiospora selenospora</name>
    <dbReference type="NCBI Taxonomy" id="979761"/>
    <lineage>
        <taxon>Eukaryota</taxon>
        <taxon>Fungi</taxon>
        <taxon>Fungi incertae sedis</taxon>
        <taxon>Mucoromycota</taxon>
        <taxon>Mortierellomycotina</taxon>
        <taxon>Mortierellomycetes</taxon>
        <taxon>Mortierellales</taxon>
        <taxon>Mortierellaceae</taxon>
        <taxon>Lunasporangiospora</taxon>
    </lineage>
</organism>